<accession>A0A1B2M0A4</accession>
<feature type="transmembrane region" description="Helical" evidence="1">
    <location>
        <begin position="20"/>
        <end position="40"/>
    </location>
</feature>
<protein>
    <submittedName>
        <fullName evidence="2">Uncharacterized protein</fullName>
    </submittedName>
</protein>
<gene>
    <name evidence="2" type="ORF">BFG52_09870</name>
</gene>
<keyword evidence="1" id="KW-0812">Transmembrane</keyword>
<reference evidence="2 3" key="1">
    <citation type="submission" date="2016-08" db="EMBL/GenBank/DDBJ databases">
        <authorList>
            <person name="Seilhamer J.J."/>
        </authorList>
    </citation>
    <scope>NUCLEOTIDE SEQUENCE [LARGE SCALE GENOMIC DNA]</scope>
    <source>
        <strain evidence="2 3">BRTC-1</strain>
    </source>
</reference>
<dbReference type="AlphaFoldDB" id="A0A1B2M0A4"/>
<dbReference type="Proteomes" id="UP000093391">
    <property type="component" value="Chromosome"/>
</dbReference>
<dbReference type="RefSeq" id="WP_067555423.1">
    <property type="nucleotide sequence ID" value="NZ_CP016895.1"/>
</dbReference>
<dbReference type="KEGG" id="ala:BFG52_09870"/>
<evidence type="ECO:0000313" key="3">
    <source>
        <dbReference type="Proteomes" id="UP000093391"/>
    </source>
</evidence>
<evidence type="ECO:0000256" key="1">
    <source>
        <dbReference type="SAM" id="Phobius"/>
    </source>
</evidence>
<organism evidence="2 3">
    <name type="scientific">Acinetobacter larvae</name>
    <dbReference type="NCBI Taxonomy" id="1789224"/>
    <lineage>
        <taxon>Bacteria</taxon>
        <taxon>Pseudomonadati</taxon>
        <taxon>Pseudomonadota</taxon>
        <taxon>Gammaproteobacteria</taxon>
        <taxon>Moraxellales</taxon>
        <taxon>Moraxellaceae</taxon>
        <taxon>Acinetobacter</taxon>
    </lineage>
</organism>
<proteinExistence type="predicted"/>
<keyword evidence="3" id="KW-1185">Reference proteome</keyword>
<keyword evidence="1" id="KW-1133">Transmembrane helix</keyword>
<sequence>MHILKNWFNDFKFPISLDYLSKALIIFMVLVIVVTSIARLRAPISLKKYNNVVMLSQQKTQPYSQYYAQQLLPQQINHVMYFKLMWIHQKERAQIQHYAAVDAKDNW</sequence>
<dbReference type="EMBL" id="CP016895">
    <property type="protein sequence ID" value="AOA58627.1"/>
    <property type="molecule type" value="Genomic_DNA"/>
</dbReference>
<name>A0A1B2M0A4_9GAMM</name>
<keyword evidence="1" id="KW-0472">Membrane</keyword>
<evidence type="ECO:0000313" key="2">
    <source>
        <dbReference type="EMBL" id="AOA58627.1"/>
    </source>
</evidence>